<dbReference type="STRING" id="1513896.SAMN05660841_00858"/>
<protein>
    <submittedName>
        <fullName evidence="7">Outer membrane protein OmpA</fullName>
    </submittedName>
</protein>
<organism evidence="7 8">
    <name type="scientific">Sphingobacterium nematocida</name>
    <dbReference type="NCBI Taxonomy" id="1513896"/>
    <lineage>
        <taxon>Bacteria</taxon>
        <taxon>Pseudomonadati</taxon>
        <taxon>Bacteroidota</taxon>
        <taxon>Sphingobacteriia</taxon>
        <taxon>Sphingobacteriales</taxon>
        <taxon>Sphingobacteriaceae</taxon>
        <taxon>Sphingobacterium</taxon>
    </lineage>
</organism>
<feature type="domain" description="OmpA-like" evidence="6">
    <location>
        <begin position="93"/>
        <end position="212"/>
    </location>
</feature>
<comment type="subcellular location">
    <subcellularLocation>
        <location evidence="1">Cell outer membrane</location>
    </subcellularLocation>
</comment>
<evidence type="ECO:0000313" key="8">
    <source>
        <dbReference type="Proteomes" id="UP000190150"/>
    </source>
</evidence>
<evidence type="ECO:0000259" key="6">
    <source>
        <dbReference type="PROSITE" id="PS51123"/>
    </source>
</evidence>
<dbReference type="OrthoDB" id="853367at2"/>
<dbReference type="Pfam" id="PF00691">
    <property type="entry name" value="OmpA"/>
    <property type="match status" value="1"/>
</dbReference>
<accession>A0A1T5BPP6</accession>
<dbReference type="EMBL" id="FUZF01000002">
    <property type="protein sequence ID" value="SKB49176.1"/>
    <property type="molecule type" value="Genomic_DNA"/>
</dbReference>
<evidence type="ECO:0000313" key="7">
    <source>
        <dbReference type="EMBL" id="SKB49176.1"/>
    </source>
</evidence>
<sequence>MAHLEVRPKKGTPWWVWLLLVAAAIAILLFFMRRCDSSNMDNDRVDDTLANSELDTANVLASTEPNWNSVDFNTPISTDSDISDDAIQIRNHADYTIFSIGENILFPTDGNEIQANATDKLKQVAVVLNKRFNGAYIGVFGNADSTGTTDHNTALGAERANAVKNWLVREGSLNVDKISVHSLGEDAPVADNQTAAGRKQNRNVEIVVFRTKP</sequence>
<evidence type="ECO:0000256" key="1">
    <source>
        <dbReference type="ARBA" id="ARBA00004442"/>
    </source>
</evidence>
<dbReference type="InterPro" id="IPR006664">
    <property type="entry name" value="OMP_bac"/>
</dbReference>
<keyword evidence="5" id="KW-1133">Transmembrane helix</keyword>
<dbReference type="PRINTS" id="PR01021">
    <property type="entry name" value="OMPADOMAIN"/>
</dbReference>
<gene>
    <name evidence="7" type="ORF">SAMN05660841_00858</name>
</gene>
<dbReference type="AlphaFoldDB" id="A0A1T5BPP6"/>
<feature type="transmembrane region" description="Helical" evidence="5">
    <location>
        <begin position="14"/>
        <end position="32"/>
    </location>
</feature>
<dbReference type="PANTHER" id="PTHR30329">
    <property type="entry name" value="STATOR ELEMENT OF FLAGELLAR MOTOR COMPLEX"/>
    <property type="match status" value="1"/>
</dbReference>
<evidence type="ECO:0000256" key="2">
    <source>
        <dbReference type="ARBA" id="ARBA00023136"/>
    </source>
</evidence>
<name>A0A1T5BPP6_9SPHI</name>
<dbReference type="PANTHER" id="PTHR30329:SF21">
    <property type="entry name" value="LIPOPROTEIN YIAD-RELATED"/>
    <property type="match status" value="1"/>
</dbReference>
<keyword evidence="8" id="KW-1185">Reference proteome</keyword>
<keyword evidence="3" id="KW-0998">Cell outer membrane</keyword>
<dbReference type="Proteomes" id="UP000190150">
    <property type="component" value="Unassembled WGS sequence"/>
</dbReference>
<keyword evidence="2 4" id="KW-0472">Membrane</keyword>
<dbReference type="CDD" id="cd07185">
    <property type="entry name" value="OmpA_C-like"/>
    <property type="match status" value="1"/>
</dbReference>
<evidence type="ECO:0000256" key="4">
    <source>
        <dbReference type="PROSITE-ProRule" id="PRU00473"/>
    </source>
</evidence>
<dbReference type="PROSITE" id="PS51123">
    <property type="entry name" value="OMPA_2"/>
    <property type="match status" value="1"/>
</dbReference>
<dbReference type="InterPro" id="IPR036737">
    <property type="entry name" value="OmpA-like_sf"/>
</dbReference>
<dbReference type="SUPFAM" id="SSF103088">
    <property type="entry name" value="OmpA-like"/>
    <property type="match status" value="1"/>
</dbReference>
<reference evidence="8" key="1">
    <citation type="submission" date="2017-02" db="EMBL/GenBank/DDBJ databases">
        <authorList>
            <person name="Varghese N."/>
            <person name="Submissions S."/>
        </authorList>
    </citation>
    <scope>NUCLEOTIDE SEQUENCE [LARGE SCALE GENOMIC DNA]</scope>
    <source>
        <strain evidence="8">DSM 24091</strain>
    </source>
</reference>
<proteinExistence type="predicted"/>
<keyword evidence="5" id="KW-0812">Transmembrane</keyword>
<dbReference type="InterPro" id="IPR006665">
    <property type="entry name" value="OmpA-like"/>
</dbReference>
<dbReference type="Gene3D" id="3.30.1330.60">
    <property type="entry name" value="OmpA-like domain"/>
    <property type="match status" value="1"/>
</dbReference>
<evidence type="ECO:0000256" key="5">
    <source>
        <dbReference type="SAM" id="Phobius"/>
    </source>
</evidence>
<dbReference type="GO" id="GO:0009279">
    <property type="term" value="C:cell outer membrane"/>
    <property type="evidence" value="ECO:0007669"/>
    <property type="project" value="UniProtKB-SubCell"/>
</dbReference>
<dbReference type="InterPro" id="IPR050330">
    <property type="entry name" value="Bact_OuterMem_StrucFunc"/>
</dbReference>
<evidence type="ECO:0000256" key="3">
    <source>
        <dbReference type="ARBA" id="ARBA00023237"/>
    </source>
</evidence>
<dbReference type="RefSeq" id="WP_079641619.1">
    <property type="nucleotide sequence ID" value="NZ_FUZF01000002.1"/>
</dbReference>